<keyword evidence="2" id="KW-1185">Reference proteome</keyword>
<dbReference type="Proteomes" id="UP000233100">
    <property type="component" value="Chromosome 10"/>
</dbReference>
<proteinExistence type="predicted"/>
<protein>
    <submittedName>
        <fullName evidence="1">Uncharacterized protein</fullName>
    </submittedName>
</protein>
<dbReference type="AlphaFoldDB" id="A0A7N9IDB4"/>
<dbReference type="GeneTree" id="ENSGT00940000161627"/>
<sequence>MFLTRPPNGSRNIGGRGPVNQEVGVLTLYLLSLAALCFGGWGPSESLMETVDFLLEKSHFVNNPREFKEPSESASVNLDQDLENLFCKAPDSTHLLLFETESCSVAQAGVQWHDLGSLQSPPPRFKQFSCLSLSSSWDYKCLPPRQAKLFVF</sequence>
<evidence type="ECO:0000313" key="2">
    <source>
        <dbReference type="Proteomes" id="UP000233100"/>
    </source>
</evidence>
<name>A0A7N9IDB4_MACFA</name>
<accession>A0A7N9IDB4</accession>
<reference evidence="1 2" key="1">
    <citation type="submission" date="2013-03" db="EMBL/GenBank/DDBJ databases">
        <authorList>
            <person name="Warren W."/>
            <person name="Wilson R.K."/>
        </authorList>
    </citation>
    <scope>NUCLEOTIDE SEQUENCE</scope>
</reference>
<dbReference type="PANTHER" id="PTHR46254">
    <property type="entry name" value="PROTEIN GVQW1-RELATED"/>
    <property type="match status" value="1"/>
</dbReference>
<organism evidence="1 2">
    <name type="scientific">Macaca fascicularis</name>
    <name type="common">Crab-eating macaque</name>
    <name type="synonym">Cynomolgus monkey</name>
    <dbReference type="NCBI Taxonomy" id="9541"/>
    <lineage>
        <taxon>Eukaryota</taxon>
        <taxon>Metazoa</taxon>
        <taxon>Chordata</taxon>
        <taxon>Craniata</taxon>
        <taxon>Vertebrata</taxon>
        <taxon>Euteleostomi</taxon>
        <taxon>Mammalia</taxon>
        <taxon>Eutheria</taxon>
        <taxon>Euarchontoglires</taxon>
        <taxon>Primates</taxon>
        <taxon>Haplorrhini</taxon>
        <taxon>Catarrhini</taxon>
        <taxon>Cercopithecidae</taxon>
        <taxon>Cercopithecinae</taxon>
        <taxon>Macaca</taxon>
    </lineage>
</organism>
<dbReference type="Ensembl" id="ENSMFAT00000100569.1">
    <property type="protein sequence ID" value="ENSMFAP00000055048.1"/>
    <property type="gene ID" value="ENSMFAG00000056634.1"/>
</dbReference>
<reference evidence="1" key="2">
    <citation type="submission" date="2025-08" db="UniProtKB">
        <authorList>
            <consortium name="Ensembl"/>
        </authorList>
    </citation>
    <scope>IDENTIFICATION</scope>
</reference>
<dbReference type="PANTHER" id="PTHR46254:SF6">
    <property type="entry name" value="HIGH MOBILITY GROUP AT-HOOK 2"/>
    <property type="match status" value="1"/>
</dbReference>
<evidence type="ECO:0000313" key="1">
    <source>
        <dbReference type="Ensembl" id="ENSMFAP00000055048.1"/>
    </source>
</evidence>
<reference evidence="1" key="3">
    <citation type="submission" date="2025-09" db="UniProtKB">
        <authorList>
            <consortium name="Ensembl"/>
        </authorList>
    </citation>
    <scope>IDENTIFICATION</scope>
</reference>